<reference evidence="1" key="1">
    <citation type="submission" date="2023-06" db="EMBL/GenBank/DDBJ databases">
        <title>lsaBGC provides a comprehensive framework for evolutionary analysis of biosynthetic gene clusters within focal taxa.</title>
        <authorList>
            <person name="Salamzade R."/>
            <person name="Sandstrom S."/>
            <person name="Kalan L.R."/>
        </authorList>
    </citation>
    <scope>NUCLEOTIDE SEQUENCE</scope>
    <source>
        <strain evidence="1">P3-SID899</strain>
    </source>
</reference>
<evidence type="ECO:0000313" key="2">
    <source>
        <dbReference type="Proteomes" id="UP001205867"/>
    </source>
</evidence>
<organism evidence="1 2">
    <name type="scientific">Micrococcus luteus</name>
    <name type="common">Micrococcus lysodeikticus</name>
    <dbReference type="NCBI Taxonomy" id="1270"/>
    <lineage>
        <taxon>Bacteria</taxon>
        <taxon>Bacillati</taxon>
        <taxon>Actinomycetota</taxon>
        <taxon>Actinomycetes</taxon>
        <taxon>Micrococcales</taxon>
        <taxon>Micrococcaceae</taxon>
        <taxon>Micrococcus</taxon>
    </lineage>
</organism>
<accession>A0AAP3AGT1</accession>
<evidence type="ECO:0000313" key="1">
    <source>
        <dbReference type="EMBL" id="MCV7628866.1"/>
    </source>
</evidence>
<protein>
    <submittedName>
        <fullName evidence="1">Uncharacterized protein</fullName>
    </submittedName>
</protein>
<dbReference type="Proteomes" id="UP001205867">
    <property type="component" value="Unassembled WGS sequence"/>
</dbReference>
<gene>
    <name evidence="1" type="ORF">M3A82_005855</name>
</gene>
<sequence>MEVVIPPDAAAYEEALREAGGVDVPLHPPVTVLVDEAAAGRLELAGEYRHMGEAKPSWQGL</sequence>
<dbReference type="EMBL" id="JALXKZ020000009">
    <property type="protein sequence ID" value="MCV7628866.1"/>
    <property type="molecule type" value="Genomic_DNA"/>
</dbReference>
<comment type="caution">
    <text evidence="1">The sequence shown here is derived from an EMBL/GenBank/DDBJ whole genome shotgun (WGS) entry which is preliminary data.</text>
</comment>
<proteinExistence type="predicted"/>
<dbReference type="AlphaFoldDB" id="A0AAP3AGT1"/>
<name>A0AAP3AGT1_MICLU</name>